<organism evidence="2 3">
    <name type="scientific">Catenulispora subtropica</name>
    <dbReference type="NCBI Taxonomy" id="450798"/>
    <lineage>
        <taxon>Bacteria</taxon>
        <taxon>Bacillati</taxon>
        <taxon>Actinomycetota</taxon>
        <taxon>Actinomycetes</taxon>
        <taxon>Catenulisporales</taxon>
        <taxon>Catenulisporaceae</taxon>
        <taxon>Catenulispora</taxon>
    </lineage>
</organism>
<sequence>MPGRDLGGHDQRERDDQAQREQSCTHASQVVEYRIAVWSFGSAVKMIESSSRIMK</sequence>
<feature type="compositionally biased region" description="Basic and acidic residues" evidence="1">
    <location>
        <begin position="1"/>
        <end position="19"/>
    </location>
</feature>
<proteinExistence type="predicted"/>
<accession>A0ABN2QR81</accession>
<evidence type="ECO:0000313" key="2">
    <source>
        <dbReference type="EMBL" id="GAA1956953.1"/>
    </source>
</evidence>
<dbReference type="EMBL" id="BAAAQM010000004">
    <property type="protein sequence ID" value="GAA1956953.1"/>
    <property type="molecule type" value="Genomic_DNA"/>
</dbReference>
<protein>
    <submittedName>
        <fullName evidence="2">Uncharacterized protein</fullName>
    </submittedName>
</protein>
<dbReference type="Proteomes" id="UP001499854">
    <property type="component" value="Unassembled WGS sequence"/>
</dbReference>
<gene>
    <name evidence="2" type="ORF">GCM10009838_11130</name>
</gene>
<reference evidence="2 3" key="1">
    <citation type="journal article" date="2019" name="Int. J. Syst. Evol. Microbiol.">
        <title>The Global Catalogue of Microorganisms (GCM) 10K type strain sequencing project: providing services to taxonomists for standard genome sequencing and annotation.</title>
        <authorList>
            <consortium name="The Broad Institute Genomics Platform"/>
            <consortium name="The Broad Institute Genome Sequencing Center for Infectious Disease"/>
            <person name="Wu L."/>
            <person name="Ma J."/>
        </authorList>
    </citation>
    <scope>NUCLEOTIDE SEQUENCE [LARGE SCALE GENOMIC DNA]</scope>
    <source>
        <strain evidence="2 3">JCM 16013</strain>
    </source>
</reference>
<evidence type="ECO:0000313" key="3">
    <source>
        <dbReference type="Proteomes" id="UP001499854"/>
    </source>
</evidence>
<comment type="caution">
    <text evidence="2">The sequence shown here is derived from an EMBL/GenBank/DDBJ whole genome shotgun (WGS) entry which is preliminary data.</text>
</comment>
<feature type="region of interest" description="Disordered" evidence="1">
    <location>
        <begin position="1"/>
        <end position="25"/>
    </location>
</feature>
<name>A0ABN2QR81_9ACTN</name>
<keyword evidence="3" id="KW-1185">Reference proteome</keyword>
<evidence type="ECO:0000256" key="1">
    <source>
        <dbReference type="SAM" id="MobiDB-lite"/>
    </source>
</evidence>